<dbReference type="OrthoDB" id="62952at2759"/>
<protein>
    <submittedName>
        <fullName evidence="1">Uncharacterized protein</fullName>
    </submittedName>
</protein>
<evidence type="ECO:0000313" key="2">
    <source>
        <dbReference type="Proteomes" id="UP000800235"/>
    </source>
</evidence>
<dbReference type="PANTHER" id="PTHR42085:SF1">
    <property type="entry name" value="F-BOX DOMAIN-CONTAINING PROTEIN"/>
    <property type="match status" value="1"/>
</dbReference>
<dbReference type="AlphaFoldDB" id="A0A9P4NFK3"/>
<proteinExistence type="predicted"/>
<name>A0A9P4NFK3_9PEZI</name>
<organism evidence="1 2">
    <name type="scientific">Tothia fuscella</name>
    <dbReference type="NCBI Taxonomy" id="1048955"/>
    <lineage>
        <taxon>Eukaryota</taxon>
        <taxon>Fungi</taxon>
        <taxon>Dikarya</taxon>
        <taxon>Ascomycota</taxon>
        <taxon>Pezizomycotina</taxon>
        <taxon>Dothideomycetes</taxon>
        <taxon>Pleosporomycetidae</taxon>
        <taxon>Venturiales</taxon>
        <taxon>Cylindrosympodiaceae</taxon>
        <taxon>Tothia</taxon>
    </lineage>
</organism>
<evidence type="ECO:0000313" key="1">
    <source>
        <dbReference type="EMBL" id="KAF2419024.1"/>
    </source>
</evidence>
<dbReference type="PANTHER" id="PTHR42085">
    <property type="entry name" value="F-BOX DOMAIN-CONTAINING PROTEIN"/>
    <property type="match status" value="1"/>
</dbReference>
<reference evidence="1" key="1">
    <citation type="journal article" date="2020" name="Stud. Mycol.">
        <title>101 Dothideomycetes genomes: a test case for predicting lifestyles and emergence of pathogens.</title>
        <authorList>
            <person name="Haridas S."/>
            <person name="Albert R."/>
            <person name="Binder M."/>
            <person name="Bloem J."/>
            <person name="Labutti K."/>
            <person name="Salamov A."/>
            <person name="Andreopoulos B."/>
            <person name="Baker S."/>
            <person name="Barry K."/>
            <person name="Bills G."/>
            <person name="Bluhm B."/>
            <person name="Cannon C."/>
            <person name="Castanera R."/>
            <person name="Culley D."/>
            <person name="Daum C."/>
            <person name="Ezra D."/>
            <person name="Gonzalez J."/>
            <person name="Henrissat B."/>
            <person name="Kuo A."/>
            <person name="Liang C."/>
            <person name="Lipzen A."/>
            <person name="Lutzoni F."/>
            <person name="Magnuson J."/>
            <person name="Mondo S."/>
            <person name="Nolan M."/>
            <person name="Ohm R."/>
            <person name="Pangilinan J."/>
            <person name="Park H.-J."/>
            <person name="Ramirez L."/>
            <person name="Alfaro M."/>
            <person name="Sun H."/>
            <person name="Tritt A."/>
            <person name="Yoshinaga Y."/>
            <person name="Zwiers L.-H."/>
            <person name="Turgeon B."/>
            <person name="Goodwin S."/>
            <person name="Spatafora J."/>
            <person name="Crous P."/>
            <person name="Grigoriev I."/>
        </authorList>
    </citation>
    <scope>NUCLEOTIDE SEQUENCE</scope>
    <source>
        <strain evidence="1">CBS 130266</strain>
    </source>
</reference>
<dbReference type="EMBL" id="MU007120">
    <property type="protein sequence ID" value="KAF2419024.1"/>
    <property type="molecule type" value="Genomic_DNA"/>
</dbReference>
<sequence length="262" mass="30605">MESNPRFMLLSGELRNKIYELILCTNKEIKVDQGSGPSDSRVPGLLQTCRQIRREAFPVYIQLHTFLISQPVTEDSFTGKELLPPTIFKSWWNFNDEKTSFLEYIRHLDFEMPLGVWPLVTQQCPNLHSINIPVVLGRFKLDGNGDFLADTRTEDDLAQILLNLPNLKHVFLTLKSLLPIESDMCLEGPHVYHGMLVAEKAHHLDFWNMRIWLQQKFVDIEMVTKVTTWTKAYRSEPPCVIEEFAEERKERIHEKWIRLVNA</sequence>
<comment type="caution">
    <text evidence="1">The sequence shown here is derived from an EMBL/GenBank/DDBJ whole genome shotgun (WGS) entry which is preliminary data.</text>
</comment>
<gene>
    <name evidence="1" type="ORF">EJ08DRAFT_665951</name>
</gene>
<keyword evidence="2" id="KW-1185">Reference proteome</keyword>
<accession>A0A9P4NFK3</accession>
<dbReference type="Proteomes" id="UP000800235">
    <property type="component" value="Unassembled WGS sequence"/>
</dbReference>
<dbReference type="InterPro" id="IPR038883">
    <property type="entry name" value="AN11006-like"/>
</dbReference>